<keyword evidence="3" id="KW-1185">Reference proteome</keyword>
<gene>
    <name evidence="2" type="ORF">OS493_000761</name>
</gene>
<sequence length="316" mass="35150">MAVQLLASELLNPESLTKLDKAKVSTKYAIIYWIETKEFNVMPLSRSPKDKREEGASVTLKAERKDWETKVVKIGENKATLTEEMNALIDAVLKQHQSTEDSAANNTPPTNRKRKLQFNASENGESDKSVASDKKQRAGGKKQKWPKVKHMATGEKENAPTKVVEKKTPKPNSNQKEKELAMAQAADDAALHYFNAHRLASSPDAIADLKKELDLLRQQHDAGSADSALGFLHQLLARPAGIFHPHATLVALEQLPDLAREKADERASRFGIILWQTRPLLNNPSFQQLLFKLIGSKGEVAIAKEIQKAFKQNPPV</sequence>
<evidence type="ECO:0000313" key="3">
    <source>
        <dbReference type="Proteomes" id="UP001163046"/>
    </source>
</evidence>
<organism evidence="2 3">
    <name type="scientific">Desmophyllum pertusum</name>
    <dbReference type="NCBI Taxonomy" id="174260"/>
    <lineage>
        <taxon>Eukaryota</taxon>
        <taxon>Metazoa</taxon>
        <taxon>Cnidaria</taxon>
        <taxon>Anthozoa</taxon>
        <taxon>Hexacorallia</taxon>
        <taxon>Scleractinia</taxon>
        <taxon>Caryophylliina</taxon>
        <taxon>Caryophylliidae</taxon>
        <taxon>Desmophyllum</taxon>
    </lineage>
</organism>
<reference evidence="2" key="1">
    <citation type="submission" date="2023-01" db="EMBL/GenBank/DDBJ databases">
        <title>Genome assembly of the deep-sea coral Lophelia pertusa.</title>
        <authorList>
            <person name="Herrera S."/>
            <person name="Cordes E."/>
        </authorList>
    </citation>
    <scope>NUCLEOTIDE SEQUENCE</scope>
    <source>
        <strain evidence="2">USNM1676648</strain>
        <tissue evidence="2">Polyp</tissue>
    </source>
</reference>
<comment type="caution">
    <text evidence="2">The sequence shown here is derived from an EMBL/GenBank/DDBJ whole genome shotgun (WGS) entry which is preliminary data.</text>
</comment>
<feature type="compositionally biased region" description="Basic residues" evidence="1">
    <location>
        <begin position="137"/>
        <end position="150"/>
    </location>
</feature>
<dbReference type="EMBL" id="MU825396">
    <property type="protein sequence ID" value="KAJ7394924.1"/>
    <property type="molecule type" value="Genomic_DNA"/>
</dbReference>
<accession>A0A9X0A8V7</accession>
<feature type="region of interest" description="Disordered" evidence="1">
    <location>
        <begin position="96"/>
        <end position="176"/>
    </location>
</feature>
<dbReference type="AlphaFoldDB" id="A0A9X0A8V7"/>
<feature type="compositionally biased region" description="Basic and acidic residues" evidence="1">
    <location>
        <begin position="125"/>
        <end position="136"/>
    </location>
</feature>
<feature type="compositionally biased region" description="Polar residues" evidence="1">
    <location>
        <begin position="100"/>
        <end position="110"/>
    </location>
</feature>
<feature type="compositionally biased region" description="Basic and acidic residues" evidence="1">
    <location>
        <begin position="152"/>
        <end position="168"/>
    </location>
</feature>
<evidence type="ECO:0000313" key="2">
    <source>
        <dbReference type="EMBL" id="KAJ7394924.1"/>
    </source>
</evidence>
<proteinExistence type="predicted"/>
<evidence type="ECO:0000256" key="1">
    <source>
        <dbReference type="SAM" id="MobiDB-lite"/>
    </source>
</evidence>
<name>A0A9X0A8V7_9CNID</name>
<protein>
    <submittedName>
        <fullName evidence="2">Uncharacterized protein</fullName>
    </submittedName>
</protein>
<dbReference type="Proteomes" id="UP001163046">
    <property type="component" value="Unassembled WGS sequence"/>
</dbReference>